<dbReference type="SUPFAM" id="SSF51011">
    <property type="entry name" value="Glycosyl hydrolase domain"/>
    <property type="match status" value="1"/>
</dbReference>
<dbReference type="EMBL" id="JAHFXS010001974">
    <property type="protein sequence ID" value="KAG9974558.1"/>
    <property type="molecule type" value="Genomic_DNA"/>
</dbReference>
<evidence type="ECO:0000313" key="2">
    <source>
        <dbReference type="EMBL" id="KAG9974558.1"/>
    </source>
</evidence>
<dbReference type="PANTHER" id="PTHR10357:SF179">
    <property type="entry name" value="NEUTRAL AND BASIC AMINO ACID TRANSPORT PROTEIN RBAT"/>
    <property type="match status" value="1"/>
</dbReference>
<dbReference type="GO" id="GO:0004556">
    <property type="term" value="F:alpha-amylase activity"/>
    <property type="evidence" value="ECO:0007669"/>
    <property type="project" value="TreeGrafter"/>
</dbReference>
<proteinExistence type="inferred from homology"/>
<feature type="non-terminal residue" evidence="2">
    <location>
        <position position="186"/>
    </location>
</feature>
<dbReference type="Proteomes" id="UP000729357">
    <property type="component" value="Unassembled WGS sequence"/>
</dbReference>
<reference evidence="2" key="2">
    <citation type="submission" date="2021-08" db="EMBL/GenBank/DDBJ databases">
        <authorList>
            <person name="Gostincar C."/>
            <person name="Sun X."/>
            <person name="Song Z."/>
            <person name="Gunde-Cimerman N."/>
        </authorList>
    </citation>
    <scope>NUCLEOTIDE SEQUENCE</scope>
    <source>
        <strain evidence="2">EXF-9298</strain>
    </source>
</reference>
<keyword evidence="3" id="KW-1185">Reference proteome</keyword>
<dbReference type="AlphaFoldDB" id="A0A9P8FJP3"/>
<dbReference type="PANTHER" id="PTHR10357">
    <property type="entry name" value="ALPHA-AMYLASE FAMILY MEMBER"/>
    <property type="match status" value="1"/>
</dbReference>
<dbReference type="Gene3D" id="2.60.40.1180">
    <property type="entry name" value="Golgi alpha-mannosidase II"/>
    <property type="match status" value="1"/>
</dbReference>
<accession>A0A9P8FJP3</accession>
<organism evidence="2 3">
    <name type="scientific">Aureobasidium melanogenum</name>
    <name type="common">Aureobasidium pullulans var. melanogenum</name>
    <dbReference type="NCBI Taxonomy" id="46634"/>
    <lineage>
        <taxon>Eukaryota</taxon>
        <taxon>Fungi</taxon>
        <taxon>Dikarya</taxon>
        <taxon>Ascomycota</taxon>
        <taxon>Pezizomycotina</taxon>
        <taxon>Dothideomycetes</taxon>
        <taxon>Dothideomycetidae</taxon>
        <taxon>Dothideales</taxon>
        <taxon>Saccotheciaceae</taxon>
        <taxon>Aureobasidium</taxon>
    </lineage>
</organism>
<evidence type="ECO:0000256" key="1">
    <source>
        <dbReference type="ARBA" id="ARBA00008061"/>
    </source>
</evidence>
<dbReference type="SUPFAM" id="SSF51445">
    <property type="entry name" value="(Trans)glycosidases"/>
    <property type="match status" value="1"/>
</dbReference>
<dbReference type="InterPro" id="IPR017853">
    <property type="entry name" value="GH"/>
</dbReference>
<dbReference type="GO" id="GO:0033934">
    <property type="term" value="F:glucan 1,4-alpha-maltotriohydrolase activity"/>
    <property type="evidence" value="ECO:0007669"/>
    <property type="project" value="TreeGrafter"/>
</dbReference>
<dbReference type="GO" id="GO:0000025">
    <property type="term" value="P:maltose catabolic process"/>
    <property type="evidence" value="ECO:0007669"/>
    <property type="project" value="TreeGrafter"/>
</dbReference>
<sequence>MLATYSLALSGTPFMLAGQEIGMEEYGPRAYIDVEARIYYEAVLKTRGGGDVMREIQLKARDHGRLPMQWESTWRKMLALREENTDLLTYGSYTPMSEGDIGEKVPGYERQCHETSKTAVVLLNFSDREQKVQIRRFAQREFEVLISNKEPNIKAHNVTLMPHGATIKASYVTLMPYGAVVLVDKS</sequence>
<comment type="similarity">
    <text evidence="1">Belongs to the glycosyl hydrolase 13 family.</text>
</comment>
<reference evidence="2" key="1">
    <citation type="journal article" date="2021" name="J Fungi (Basel)">
        <title>Virulence traits and population genomics of the black yeast Aureobasidium melanogenum.</title>
        <authorList>
            <person name="Cernosa A."/>
            <person name="Sun X."/>
            <person name="Gostincar C."/>
            <person name="Fang C."/>
            <person name="Gunde-Cimerman N."/>
            <person name="Song Z."/>
        </authorList>
    </citation>
    <scope>NUCLEOTIDE SEQUENCE</scope>
    <source>
        <strain evidence="2">EXF-9298</strain>
    </source>
</reference>
<gene>
    <name evidence="2" type="ORF">KCU98_g11909</name>
</gene>
<protein>
    <submittedName>
        <fullName evidence="2">Uncharacterized protein</fullName>
    </submittedName>
</protein>
<evidence type="ECO:0000313" key="3">
    <source>
        <dbReference type="Proteomes" id="UP000729357"/>
    </source>
</evidence>
<dbReference type="GO" id="GO:0004575">
    <property type="term" value="F:sucrose alpha-glucosidase activity"/>
    <property type="evidence" value="ECO:0007669"/>
    <property type="project" value="TreeGrafter"/>
</dbReference>
<name>A0A9P8FJP3_AURME</name>
<dbReference type="GO" id="GO:0004574">
    <property type="term" value="F:oligo-1,6-glucosidase activity"/>
    <property type="evidence" value="ECO:0007669"/>
    <property type="project" value="TreeGrafter"/>
</dbReference>
<dbReference type="Gene3D" id="3.20.20.80">
    <property type="entry name" value="Glycosidases"/>
    <property type="match status" value="1"/>
</dbReference>
<dbReference type="InterPro" id="IPR013780">
    <property type="entry name" value="Glyco_hydro_b"/>
</dbReference>
<dbReference type="GO" id="GO:0005987">
    <property type="term" value="P:sucrose catabolic process"/>
    <property type="evidence" value="ECO:0007669"/>
    <property type="project" value="TreeGrafter"/>
</dbReference>
<comment type="caution">
    <text evidence="2">The sequence shown here is derived from an EMBL/GenBank/DDBJ whole genome shotgun (WGS) entry which is preliminary data.</text>
</comment>